<dbReference type="RefSeq" id="WP_390294130.1">
    <property type="nucleotide sequence ID" value="NZ_JBHSFU010000004.1"/>
</dbReference>
<dbReference type="Proteomes" id="UP001595989">
    <property type="component" value="Unassembled WGS sequence"/>
</dbReference>
<dbReference type="Gene3D" id="1.10.260.40">
    <property type="entry name" value="lambda repressor-like DNA-binding domains"/>
    <property type="match status" value="1"/>
</dbReference>
<feature type="domain" description="HTH cro/C1-type" evidence="1">
    <location>
        <begin position="8"/>
        <end position="62"/>
    </location>
</feature>
<dbReference type="SUPFAM" id="SSF47413">
    <property type="entry name" value="lambda repressor-like DNA-binding domains"/>
    <property type="match status" value="1"/>
</dbReference>
<protein>
    <submittedName>
        <fullName evidence="2">Helix-turn-helix domain-containing protein</fullName>
    </submittedName>
</protein>
<keyword evidence="3" id="KW-1185">Reference proteome</keyword>
<accession>A0ABV9DGG3</accession>
<gene>
    <name evidence="2" type="ORF">ACFO3D_06845</name>
</gene>
<evidence type="ECO:0000313" key="2">
    <source>
        <dbReference type="EMBL" id="MFC4557926.1"/>
    </source>
</evidence>
<dbReference type="SMART" id="SM00530">
    <property type="entry name" value="HTH_XRE"/>
    <property type="match status" value="1"/>
</dbReference>
<proteinExistence type="predicted"/>
<dbReference type="InterPro" id="IPR010982">
    <property type="entry name" value="Lambda_DNA-bd_dom_sf"/>
</dbReference>
<reference evidence="3" key="1">
    <citation type="journal article" date="2019" name="Int. J. Syst. Evol. Microbiol.">
        <title>The Global Catalogue of Microorganisms (GCM) 10K type strain sequencing project: providing services to taxonomists for standard genome sequencing and annotation.</title>
        <authorList>
            <consortium name="The Broad Institute Genomics Platform"/>
            <consortium name="The Broad Institute Genome Sequencing Center for Infectious Disease"/>
            <person name="Wu L."/>
            <person name="Ma J."/>
        </authorList>
    </citation>
    <scope>NUCLEOTIDE SEQUENCE [LARGE SCALE GENOMIC DNA]</scope>
    <source>
        <strain evidence="3">CGMCC 4.7426</strain>
    </source>
</reference>
<dbReference type="EMBL" id="JBHSFU010000004">
    <property type="protein sequence ID" value="MFC4557926.1"/>
    <property type="molecule type" value="Genomic_DNA"/>
</dbReference>
<organism evidence="2 3">
    <name type="scientific">Virgibacillus kekensis</name>
    <dbReference type="NCBI Taxonomy" id="202261"/>
    <lineage>
        <taxon>Bacteria</taxon>
        <taxon>Bacillati</taxon>
        <taxon>Bacillota</taxon>
        <taxon>Bacilli</taxon>
        <taxon>Bacillales</taxon>
        <taxon>Bacillaceae</taxon>
        <taxon>Virgibacillus</taxon>
    </lineage>
</organism>
<evidence type="ECO:0000259" key="1">
    <source>
        <dbReference type="PROSITE" id="PS50943"/>
    </source>
</evidence>
<dbReference type="CDD" id="cd00093">
    <property type="entry name" value="HTH_XRE"/>
    <property type="match status" value="1"/>
</dbReference>
<sequence>MEGFGRRLENEREIKGYTKRGGSKILGFSENVFGTYEREEASHSLDTLQKVSKLFDVSIDYLITGKEFSPNAGRAVSYQSFKEVLNVFHKYNIKDSYILKKNDWRLLEKEEVIELSKHFDWVAHKAKNK</sequence>
<comment type="caution">
    <text evidence="2">The sequence shown here is derived from an EMBL/GenBank/DDBJ whole genome shotgun (WGS) entry which is preliminary data.</text>
</comment>
<evidence type="ECO:0000313" key="3">
    <source>
        <dbReference type="Proteomes" id="UP001595989"/>
    </source>
</evidence>
<name>A0ABV9DGG3_9BACI</name>
<dbReference type="InterPro" id="IPR001387">
    <property type="entry name" value="Cro/C1-type_HTH"/>
</dbReference>
<dbReference type="PROSITE" id="PS50943">
    <property type="entry name" value="HTH_CROC1"/>
    <property type="match status" value="1"/>
</dbReference>